<organism evidence="11 12">
    <name type="scientific">Euroglyphus maynei</name>
    <name type="common">Mayne's house dust mite</name>
    <dbReference type="NCBI Taxonomy" id="6958"/>
    <lineage>
        <taxon>Eukaryota</taxon>
        <taxon>Metazoa</taxon>
        <taxon>Ecdysozoa</taxon>
        <taxon>Arthropoda</taxon>
        <taxon>Chelicerata</taxon>
        <taxon>Arachnida</taxon>
        <taxon>Acari</taxon>
        <taxon>Acariformes</taxon>
        <taxon>Sarcoptiformes</taxon>
        <taxon>Astigmata</taxon>
        <taxon>Psoroptidia</taxon>
        <taxon>Analgoidea</taxon>
        <taxon>Pyroglyphidae</taxon>
        <taxon>Pyroglyphinae</taxon>
        <taxon>Euroglyphus</taxon>
    </lineage>
</organism>
<dbReference type="GO" id="GO:0006888">
    <property type="term" value="P:endoplasmic reticulum to Golgi vesicle-mediated transport"/>
    <property type="evidence" value="ECO:0007669"/>
    <property type="project" value="TreeGrafter"/>
</dbReference>
<comment type="similarity">
    <text evidence="1">Belongs to the synaptobrevin family.</text>
</comment>
<evidence type="ECO:0000256" key="4">
    <source>
        <dbReference type="ARBA" id="ARBA00023139"/>
    </source>
</evidence>
<evidence type="ECO:0000256" key="1">
    <source>
        <dbReference type="ARBA" id="ARBA00008025"/>
    </source>
</evidence>
<keyword evidence="3" id="KW-0472">Membrane</keyword>
<dbReference type="Pfam" id="PF00957">
    <property type="entry name" value="Synaptobrevin"/>
    <property type="match status" value="1"/>
</dbReference>
<dbReference type="PROSITE" id="PS50859">
    <property type="entry name" value="LONGIN"/>
    <property type="match status" value="1"/>
</dbReference>
<comment type="caution">
    <text evidence="11">The sequence shown here is derived from an EMBL/GenBank/DDBJ whole genome shotgun (WGS) entry which is preliminary data.</text>
</comment>
<feature type="domain" description="V-SNARE coiled-coil homology" evidence="10">
    <location>
        <begin position="140"/>
        <end position="200"/>
    </location>
</feature>
<dbReference type="Gene3D" id="3.30.450.50">
    <property type="entry name" value="Longin domain"/>
    <property type="match status" value="1"/>
</dbReference>
<dbReference type="GO" id="GO:0005484">
    <property type="term" value="F:SNAP receptor activity"/>
    <property type="evidence" value="ECO:0007669"/>
    <property type="project" value="TreeGrafter"/>
</dbReference>
<keyword evidence="12" id="KW-1185">Reference proteome</keyword>
<keyword evidence="8" id="KW-0175">Coiled coil</keyword>
<evidence type="ECO:0000313" key="11">
    <source>
        <dbReference type="EMBL" id="OTF79461.1"/>
    </source>
</evidence>
<keyword evidence="6" id="KW-0636">Prenylation</keyword>
<evidence type="ECO:0000256" key="8">
    <source>
        <dbReference type="PROSITE-ProRule" id="PRU00290"/>
    </source>
</evidence>
<gene>
    <name evidence="11" type="ORF">BLA29_008137</name>
</gene>
<keyword evidence="2" id="KW-0488">Methylation</keyword>
<evidence type="ECO:0000313" key="12">
    <source>
        <dbReference type="Proteomes" id="UP000194236"/>
    </source>
</evidence>
<evidence type="ECO:0000259" key="10">
    <source>
        <dbReference type="PROSITE" id="PS50892"/>
    </source>
</evidence>
<evidence type="ECO:0000256" key="5">
    <source>
        <dbReference type="ARBA" id="ARBA00023288"/>
    </source>
</evidence>
<evidence type="ECO:0000256" key="7">
    <source>
        <dbReference type="ARBA" id="ARBA00046278"/>
    </source>
</evidence>
<protein>
    <submittedName>
        <fullName evidence="11">Synaptobrevin YKT6-like protein</fullName>
    </submittedName>
</protein>
<dbReference type="PANTHER" id="PTHR45806">
    <property type="entry name" value="SYNAPTOBREVIN HOMOLOG YKT6"/>
    <property type="match status" value="1"/>
</dbReference>
<evidence type="ECO:0000256" key="2">
    <source>
        <dbReference type="ARBA" id="ARBA00022481"/>
    </source>
</evidence>
<dbReference type="Pfam" id="PF13774">
    <property type="entry name" value="Longin"/>
    <property type="match status" value="1"/>
</dbReference>
<keyword evidence="5" id="KW-0449">Lipoprotein</keyword>
<dbReference type="InterPro" id="IPR011012">
    <property type="entry name" value="Longin-like_dom_sf"/>
</dbReference>
<dbReference type="AlphaFoldDB" id="A0A1Y3BEV6"/>
<proteinExistence type="inferred from homology"/>
<dbReference type="Gene3D" id="1.20.5.110">
    <property type="match status" value="1"/>
</dbReference>
<keyword evidence="4" id="KW-0564">Palmitate</keyword>
<evidence type="ECO:0000259" key="9">
    <source>
        <dbReference type="PROSITE" id="PS50859"/>
    </source>
</evidence>
<dbReference type="InterPro" id="IPR042855">
    <property type="entry name" value="V_SNARE_CC"/>
</dbReference>
<dbReference type="SUPFAM" id="SSF64356">
    <property type="entry name" value="SNARE-like"/>
    <property type="match status" value="1"/>
</dbReference>
<reference evidence="11 12" key="1">
    <citation type="submission" date="2017-03" db="EMBL/GenBank/DDBJ databases">
        <title>Genome Survey of Euroglyphus maynei.</title>
        <authorList>
            <person name="Arlian L.G."/>
            <person name="Morgan M.S."/>
            <person name="Rider S.D."/>
        </authorList>
    </citation>
    <scope>NUCLEOTIDE SEQUENCE [LARGE SCALE GENOMIC DNA]</scope>
    <source>
        <strain evidence="11">Arlian Lab</strain>
        <tissue evidence="11">Whole body</tissue>
    </source>
</reference>
<dbReference type="CDD" id="cd14824">
    <property type="entry name" value="Longin"/>
    <property type="match status" value="1"/>
</dbReference>
<dbReference type="GO" id="GO:0005794">
    <property type="term" value="C:Golgi apparatus"/>
    <property type="evidence" value="ECO:0007669"/>
    <property type="project" value="TreeGrafter"/>
</dbReference>
<dbReference type="SMART" id="SM01270">
    <property type="entry name" value="Longin"/>
    <property type="match status" value="1"/>
</dbReference>
<accession>A0A1Y3BEV6</accession>
<dbReference type="SUPFAM" id="SSF58038">
    <property type="entry name" value="SNARE fusion complex"/>
    <property type="match status" value="1"/>
</dbReference>
<dbReference type="Proteomes" id="UP000194236">
    <property type="component" value="Unassembled WGS sequence"/>
</dbReference>
<dbReference type="EMBL" id="MUJZ01022994">
    <property type="protein sequence ID" value="OTF79461.1"/>
    <property type="molecule type" value="Genomic_DNA"/>
</dbReference>
<evidence type="ECO:0000256" key="6">
    <source>
        <dbReference type="ARBA" id="ARBA00023289"/>
    </source>
</evidence>
<dbReference type="OrthoDB" id="27923at2759"/>
<dbReference type="InterPro" id="IPR010908">
    <property type="entry name" value="Longin_dom"/>
</dbReference>
<dbReference type="PROSITE" id="PS50892">
    <property type="entry name" value="V_SNARE"/>
    <property type="match status" value="1"/>
</dbReference>
<evidence type="ECO:0000256" key="3">
    <source>
        <dbReference type="ARBA" id="ARBA00023136"/>
    </source>
</evidence>
<dbReference type="PANTHER" id="PTHR45806:SF1">
    <property type="entry name" value="SYNAPTOBREVIN HOMOLOG YKT6"/>
    <property type="match status" value="1"/>
</dbReference>
<comment type="subcellular location">
    <subcellularLocation>
        <location evidence="7">Endomembrane system</location>
        <topology evidence="7">Lipid-anchor</topology>
        <orientation evidence="7">Cytoplasmic side</orientation>
    </subcellularLocation>
</comment>
<feature type="domain" description="Longin" evidence="9">
    <location>
        <begin position="9"/>
        <end position="129"/>
    </location>
</feature>
<name>A0A1Y3BEV6_EURMA</name>
<sequence length="200" mass="23229">MVKLYYIGVLYKRENNSIISLRHASDLSTFGFFQRNTVGEFIRFTAKMIVERSELATRSSVQQQEYLCHCYIRSDRLAGVVISDHEYPHRVAHTLLSKILEEFTQTVPKINWPTMNDGQAPYTKLEQYLSRFQNPKEADAMTKLQTEIDETKVILHGAITGLLERGEKLDDLVEKSEVLSTQSKLFYKTARKTNQCCQYY</sequence>